<evidence type="ECO:0000259" key="1">
    <source>
        <dbReference type="Pfam" id="PF00144"/>
    </source>
</evidence>
<dbReference type="AlphaFoldDB" id="A0A7Y5ELS5"/>
<dbReference type="InterPro" id="IPR012338">
    <property type="entry name" value="Beta-lactam/transpept-like"/>
</dbReference>
<protein>
    <submittedName>
        <fullName evidence="2">Beta-lactamase family protein</fullName>
    </submittedName>
</protein>
<dbReference type="RefSeq" id="WP_173501749.1">
    <property type="nucleotide sequence ID" value="NZ_JABSOD010000013.1"/>
</dbReference>
<dbReference type="PANTHER" id="PTHR46520">
    <property type="entry name" value="SERINE BETA-LACTAMASE-LIKE PROTEIN LACTB, MITOCHONDRIAL"/>
    <property type="match status" value="1"/>
</dbReference>
<dbReference type="InterPro" id="IPR052794">
    <property type="entry name" value="Mito_Ser_Protease_LACTB"/>
</dbReference>
<reference evidence="2 3" key="1">
    <citation type="submission" date="2020-06" db="EMBL/GenBank/DDBJ databases">
        <title>Rheinheimera sp. nov., a marine bacterium isolated from coastal.</title>
        <authorList>
            <person name="Yu Q."/>
            <person name="Qi Y."/>
            <person name="Pu J."/>
        </authorList>
    </citation>
    <scope>NUCLEOTIDE SEQUENCE [LARGE SCALE GENOMIC DNA]</scope>
    <source>
        <strain evidence="2 3">YQF-2</strain>
    </source>
</reference>
<sequence>MRKKIIVALMLLLLAGAYAFLQPVYQFFSHKGGLPMPFWGFVSIAEPVPELSRVLDNNYREAADTAMQQLKTHRRAINSPGISAAVAIEGKLVWQGVAGWADIAAKKPISPQTQFRIGSTSKALTSTLLARMVQQGNIELDTPLQRYKLSERNPAWRNITPRQLASHMAGIPHYDENTDWRGLYKTIALTTRYQDVGAALAVFDDSKMLFLPGEQFSYSSLGTVLLSAVMQEAGKTRYAQLMQTQVFAPLGMTDTAIEPEIGATAQDTAQLARFYWRKDESKPVVRVWRDVDLSHRLAAGGFISTSTDLVKLGLGFLRDDFVAPAIRQQFWTPQQLNNGEVNEQQYAIGWRVRDYDFAQPLGVLFTANHGGVSRGAQSWLMVIPEFNMVVAANINTTTEHFWDFGKVSTELVRAFLLARQQQTLTLQPSD</sequence>
<accession>A0A7Y5ELS5</accession>
<feature type="domain" description="Beta-lactamase-related" evidence="1">
    <location>
        <begin position="77"/>
        <end position="399"/>
    </location>
</feature>
<evidence type="ECO:0000313" key="2">
    <source>
        <dbReference type="EMBL" id="NRQ43513.1"/>
    </source>
</evidence>
<keyword evidence="3" id="KW-1185">Reference proteome</keyword>
<dbReference type="Pfam" id="PF00144">
    <property type="entry name" value="Beta-lactamase"/>
    <property type="match status" value="1"/>
</dbReference>
<comment type="caution">
    <text evidence="2">The sequence shown here is derived from an EMBL/GenBank/DDBJ whole genome shotgun (WGS) entry which is preliminary data.</text>
</comment>
<organism evidence="2 3">
    <name type="scientific">Rheinheimera lutimaris</name>
    <dbReference type="NCBI Taxonomy" id="2740584"/>
    <lineage>
        <taxon>Bacteria</taxon>
        <taxon>Pseudomonadati</taxon>
        <taxon>Pseudomonadota</taxon>
        <taxon>Gammaproteobacteria</taxon>
        <taxon>Chromatiales</taxon>
        <taxon>Chromatiaceae</taxon>
        <taxon>Rheinheimera</taxon>
    </lineage>
</organism>
<dbReference type="InterPro" id="IPR001466">
    <property type="entry name" value="Beta-lactam-related"/>
</dbReference>
<dbReference type="PANTHER" id="PTHR46520:SF1">
    <property type="entry name" value="SERINE BETA-LACTAMASE-LIKE PROTEIN LACTB, MITOCHONDRIAL"/>
    <property type="match status" value="1"/>
</dbReference>
<dbReference type="Proteomes" id="UP000523161">
    <property type="component" value="Unassembled WGS sequence"/>
</dbReference>
<dbReference type="GO" id="GO:0006508">
    <property type="term" value="P:proteolysis"/>
    <property type="evidence" value="ECO:0007669"/>
    <property type="project" value="TreeGrafter"/>
</dbReference>
<name>A0A7Y5ELS5_9GAMM</name>
<dbReference type="GO" id="GO:0019216">
    <property type="term" value="P:regulation of lipid metabolic process"/>
    <property type="evidence" value="ECO:0007669"/>
    <property type="project" value="TreeGrafter"/>
</dbReference>
<proteinExistence type="predicted"/>
<gene>
    <name evidence="2" type="ORF">HRH59_13245</name>
</gene>
<dbReference type="SUPFAM" id="SSF56601">
    <property type="entry name" value="beta-lactamase/transpeptidase-like"/>
    <property type="match status" value="1"/>
</dbReference>
<evidence type="ECO:0000313" key="3">
    <source>
        <dbReference type="Proteomes" id="UP000523161"/>
    </source>
</evidence>
<dbReference type="EMBL" id="JABSOD010000013">
    <property type="protein sequence ID" value="NRQ43513.1"/>
    <property type="molecule type" value="Genomic_DNA"/>
</dbReference>
<dbReference type="Gene3D" id="3.40.710.10">
    <property type="entry name" value="DD-peptidase/beta-lactamase superfamily"/>
    <property type="match status" value="1"/>
</dbReference>
<dbReference type="GO" id="GO:0008233">
    <property type="term" value="F:peptidase activity"/>
    <property type="evidence" value="ECO:0007669"/>
    <property type="project" value="TreeGrafter"/>
</dbReference>